<dbReference type="InterPro" id="IPR025398">
    <property type="entry name" value="DUF4371"/>
</dbReference>
<dbReference type="InterPro" id="IPR006580">
    <property type="entry name" value="Znf_TTF"/>
</dbReference>
<evidence type="ECO:0000313" key="4">
    <source>
        <dbReference type="Proteomes" id="UP000094527"/>
    </source>
</evidence>
<name>A0A1D2MAQ9_ORCCI</name>
<dbReference type="Pfam" id="PF14291">
    <property type="entry name" value="DUF4371"/>
    <property type="match status" value="1"/>
</dbReference>
<protein>
    <submittedName>
        <fullName evidence="3">Zinc finger MYM-type protein 1</fullName>
    </submittedName>
</protein>
<accession>A0A1D2MAQ9</accession>
<sequence length="807" mass="91444">MVRPTGNNRAIADRQLSGHDKAKKRKKLEEDKRKSVTRETFQLDRLPPPTPTFKVDANKTPADQMVPKSNMHLSNEQLADLEKSSQPLENLASVEVVQDESVTILEPSEVNVEDQADNIIDKSDPSSWPYPLTDSFRRQLIERGPVQKRLKCYPRDESGRSFHNEHYERTMDTGEIRIRDWILYSESSTSLFCFPCCLFSPTPRSSSWTNFGESKIGFTNYVHQSKAIKDHENSRHHASAVVLKSMLQAALFLAKNNLAFRGTTEKIGAPDCGNFLSLIELLSHYHPPLARHIDRLEKGKTSYMSPKIQNEFLSLSANSVRKSIISKIQQRKYFAILFDATPDISHDEQISEVIRTVNISKNGCSIEENFLGFLHFDKKKGSQISDLILKKLHADGLDIMNCRGQGYDNGANMSGIYNGVQAHIKRVNEYAEFIPCVAHTLNLVGQNATSKVLPGKLILGQIQNLYSFFSSSPYRWNMLKPHVNQVLKCQSQTRWSSKASAVSTLYEEFEGVLESLLEVINSDDTNSATLVEATANFNHINNFRFLLGLTVWNVLLSRINITTTAIQKKDIDIETSAKLLGGLLSSLIKFKETGFQECLKKAKEKAEAIGIDEDTGFQYRLTRNQLPKRFRRQTSEVQEAVSKSNVEKFQEEFFDKVMETLIIEIRSRFSYIEQASKDFCFLWGKALATFTTSELQKASIDLSTKYSLDLDRALDILNILTINDLQDVYPNCHTAIRIFLTLPVTIAGNERSFSKLKIIKNYLRSTMGQERLCDLAILSIEHAESSSLSLDSLINDFAEAKCRKVPI</sequence>
<dbReference type="STRING" id="48709.A0A1D2MAQ9"/>
<dbReference type="PANTHER" id="PTHR45749">
    <property type="match status" value="1"/>
</dbReference>
<keyword evidence="4" id="KW-1185">Reference proteome</keyword>
<dbReference type="SMART" id="SM00597">
    <property type="entry name" value="ZnF_TTF"/>
    <property type="match status" value="1"/>
</dbReference>
<dbReference type="GO" id="GO:0046983">
    <property type="term" value="F:protein dimerization activity"/>
    <property type="evidence" value="ECO:0007669"/>
    <property type="project" value="InterPro"/>
</dbReference>
<reference evidence="3 4" key="1">
    <citation type="journal article" date="2016" name="Genome Biol. Evol.">
        <title>Gene Family Evolution Reflects Adaptation to Soil Environmental Stressors in the Genome of the Collembolan Orchesella cincta.</title>
        <authorList>
            <person name="Faddeeva-Vakhrusheva A."/>
            <person name="Derks M.F."/>
            <person name="Anvar S.Y."/>
            <person name="Agamennone V."/>
            <person name="Suring W."/>
            <person name="Smit S."/>
            <person name="van Straalen N.M."/>
            <person name="Roelofs D."/>
        </authorList>
    </citation>
    <scope>NUCLEOTIDE SEQUENCE [LARGE SCALE GENOMIC DNA]</scope>
    <source>
        <tissue evidence="3">Mixed pool</tissue>
    </source>
</reference>
<evidence type="ECO:0000313" key="3">
    <source>
        <dbReference type="EMBL" id="ODM89992.1"/>
    </source>
</evidence>
<feature type="domain" description="TTF-type" evidence="2">
    <location>
        <begin position="166"/>
        <end position="258"/>
    </location>
</feature>
<gene>
    <name evidence="3" type="ORF">Ocin01_16689</name>
</gene>
<feature type="compositionally biased region" description="Basic and acidic residues" evidence="1">
    <location>
        <begin position="27"/>
        <end position="37"/>
    </location>
</feature>
<dbReference type="OMA" id="RWEILAN"/>
<feature type="region of interest" description="Disordered" evidence="1">
    <location>
        <begin position="1"/>
        <end position="67"/>
    </location>
</feature>
<dbReference type="SUPFAM" id="SSF53098">
    <property type="entry name" value="Ribonuclease H-like"/>
    <property type="match status" value="1"/>
</dbReference>
<evidence type="ECO:0000259" key="2">
    <source>
        <dbReference type="SMART" id="SM00597"/>
    </source>
</evidence>
<dbReference type="OrthoDB" id="7679513at2759"/>
<comment type="caution">
    <text evidence="3">The sequence shown here is derived from an EMBL/GenBank/DDBJ whole genome shotgun (WGS) entry which is preliminary data.</text>
</comment>
<dbReference type="Proteomes" id="UP000094527">
    <property type="component" value="Unassembled WGS sequence"/>
</dbReference>
<dbReference type="PANTHER" id="PTHR45749:SF21">
    <property type="entry name" value="DUF4371 DOMAIN-CONTAINING PROTEIN"/>
    <property type="match status" value="1"/>
</dbReference>
<dbReference type="EMBL" id="LJIJ01002251">
    <property type="protein sequence ID" value="ODM89992.1"/>
    <property type="molecule type" value="Genomic_DNA"/>
</dbReference>
<dbReference type="Pfam" id="PF05699">
    <property type="entry name" value="Dimer_Tnp_hAT"/>
    <property type="match status" value="1"/>
</dbReference>
<dbReference type="InterPro" id="IPR012337">
    <property type="entry name" value="RNaseH-like_sf"/>
</dbReference>
<proteinExistence type="predicted"/>
<dbReference type="AlphaFoldDB" id="A0A1D2MAQ9"/>
<organism evidence="3 4">
    <name type="scientific">Orchesella cincta</name>
    <name type="common">Springtail</name>
    <name type="synonym">Podura cincta</name>
    <dbReference type="NCBI Taxonomy" id="48709"/>
    <lineage>
        <taxon>Eukaryota</taxon>
        <taxon>Metazoa</taxon>
        <taxon>Ecdysozoa</taxon>
        <taxon>Arthropoda</taxon>
        <taxon>Hexapoda</taxon>
        <taxon>Collembola</taxon>
        <taxon>Entomobryomorpha</taxon>
        <taxon>Entomobryoidea</taxon>
        <taxon>Orchesellidae</taxon>
        <taxon>Orchesellinae</taxon>
        <taxon>Orchesella</taxon>
    </lineage>
</organism>
<dbReference type="InterPro" id="IPR008906">
    <property type="entry name" value="HATC_C_dom"/>
</dbReference>
<evidence type="ECO:0000256" key="1">
    <source>
        <dbReference type="SAM" id="MobiDB-lite"/>
    </source>
</evidence>